<dbReference type="Proteomes" id="UP001608902">
    <property type="component" value="Unassembled WGS sequence"/>
</dbReference>
<evidence type="ECO:0000259" key="2">
    <source>
        <dbReference type="PROSITE" id="PS50897"/>
    </source>
</evidence>
<comment type="caution">
    <text evidence="3">The sequence shown here is derived from an EMBL/GenBank/DDBJ whole genome shotgun (WGS) entry which is preliminary data.</text>
</comment>
<organism evidence="3 4">
    <name type="scientific">Gnathostoma spinigerum</name>
    <dbReference type="NCBI Taxonomy" id="75299"/>
    <lineage>
        <taxon>Eukaryota</taxon>
        <taxon>Metazoa</taxon>
        <taxon>Ecdysozoa</taxon>
        <taxon>Nematoda</taxon>
        <taxon>Chromadorea</taxon>
        <taxon>Rhabditida</taxon>
        <taxon>Spirurina</taxon>
        <taxon>Gnathostomatomorpha</taxon>
        <taxon>Gnathostomatoidea</taxon>
        <taxon>Gnathostomatidae</taxon>
        <taxon>Gnathostoma</taxon>
    </lineage>
</organism>
<dbReference type="SMART" id="SM00668">
    <property type="entry name" value="CTLH"/>
    <property type="match status" value="1"/>
</dbReference>
<accession>A0ABD6EG98</accession>
<evidence type="ECO:0000313" key="4">
    <source>
        <dbReference type="Proteomes" id="UP001608902"/>
    </source>
</evidence>
<feature type="compositionally biased region" description="Polar residues" evidence="1">
    <location>
        <begin position="214"/>
        <end position="227"/>
    </location>
</feature>
<protein>
    <recommendedName>
        <fullName evidence="2">CTLH domain-containing protein</fullName>
    </recommendedName>
</protein>
<dbReference type="PANTHER" id="PTHR12864">
    <property type="entry name" value="RAN BINDING PROTEIN 9-RELATED"/>
    <property type="match status" value="1"/>
</dbReference>
<reference evidence="3 4" key="1">
    <citation type="submission" date="2024-08" db="EMBL/GenBank/DDBJ databases">
        <title>Gnathostoma spinigerum genome.</title>
        <authorList>
            <person name="Gonzalez-Bertolin B."/>
            <person name="Monzon S."/>
            <person name="Zaballos A."/>
            <person name="Jimenez P."/>
            <person name="Dekumyoy P."/>
            <person name="Varona S."/>
            <person name="Cuesta I."/>
            <person name="Sumanam S."/>
            <person name="Adisakwattana P."/>
            <person name="Gasser R.B."/>
            <person name="Hernandez-Gonzalez A."/>
            <person name="Young N.D."/>
            <person name="Perteguer M.J."/>
        </authorList>
    </citation>
    <scope>NUCLEOTIDE SEQUENCE [LARGE SCALE GENOMIC DNA]</scope>
    <source>
        <strain evidence="3">AL3</strain>
        <tissue evidence="3">Liver</tissue>
    </source>
</reference>
<evidence type="ECO:0000256" key="1">
    <source>
        <dbReference type="SAM" id="MobiDB-lite"/>
    </source>
</evidence>
<feature type="compositionally biased region" description="Low complexity" evidence="1">
    <location>
        <begin position="200"/>
        <end position="213"/>
    </location>
</feature>
<gene>
    <name evidence="3" type="ORF">AB6A40_005734</name>
</gene>
<name>A0ABD6EG98_9BILA</name>
<feature type="region of interest" description="Disordered" evidence="1">
    <location>
        <begin position="198"/>
        <end position="227"/>
    </location>
</feature>
<keyword evidence="4" id="KW-1185">Reference proteome</keyword>
<evidence type="ECO:0000313" key="3">
    <source>
        <dbReference type="EMBL" id="MFH4979025.1"/>
    </source>
</evidence>
<dbReference type="EMBL" id="JBGFUD010003763">
    <property type="protein sequence ID" value="MFH4979025.1"/>
    <property type="molecule type" value="Genomic_DNA"/>
</dbReference>
<dbReference type="PROSITE" id="PS50897">
    <property type="entry name" value="CTLH"/>
    <property type="match status" value="1"/>
</dbReference>
<dbReference type="InterPro" id="IPR050618">
    <property type="entry name" value="Ubq-SigPath_Reg"/>
</dbReference>
<dbReference type="InterPro" id="IPR006595">
    <property type="entry name" value="CTLH_C"/>
</dbReference>
<dbReference type="AlphaFoldDB" id="A0ABD6EG98"/>
<dbReference type="InterPro" id="IPR024964">
    <property type="entry name" value="CTLH/CRA"/>
</dbReference>
<sequence length="396" mass="43503">MENRRGIINMIVEGKTADAIAQLELLYPSLLIRNKELALMVKCQQFIEMLREVNNIDILASKNSPNSSPKALNARTSVGRDKSVLYARSVPPRTFRGTESYAQVFTQTGRSLTITSNGTVVGTSGTVNPFKRRCDEADESVYSYRRTPLRSGEPDVTSKHSSQYEFDAAAIPDHQNVDEICDEPMEEVDSSANPRFTDVASASNGASHANGDSVATSNGNDSVSNGASHVITSTTTIVTEENDDDVINDASKEYTFDQHRVSGYTKAELAPFERLQGLLDFGKQINTLSTQLVQPPKALIDRMHGALALICHSNPRESSKGYLFDQEEREAVAKAVNSAILEFLGYSPQSLLSRHFHTARELRNELTTALIGAATFADIDRLVQGEQLSHCWQGNI</sequence>
<proteinExistence type="predicted"/>
<dbReference type="Pfam" id="PF10607">
    <property type="entry name" value="CTLH"/>
    <property type="match status" value="1"/>
</dbReference>
<feature type="domain" description="CTLH" evidence="2">
    <location>
        <begin position="1"/>
        <end position="57"/>
    </location>
</feature>